<feature type="domain" description="Alpha/beta hydrolase fold-3" evidence="2">
    <location>
        <begin position="71"/>
        <end position="266"/>
    </location>
</feature>
<proteinExistence type="predicted"/>
<dbReference type="Gene3D" id="3.40.50.1820">
    <property type="entry name" value="alpha/beta hydrolase"/>
    <property type="match status" value="1"/>
</dbReference>
<dbReference type="InterPro" id="IPR013094">
    <property type="entry name" value="AB_hydrolase_3"/>
</dbReference>
<accession>A0ABU7L5K2</accession>
<protein>
    <submittedName>
        <fullName evidence="3">Alpha/beta hydrolase</fullName>
    </submittedName>
</protein>
<dbReference type="InterPro" id="IPR029058">
    <property type="entry name" value="AB_hydrolase_fold"/>
</dbReference>
<reference evidence="3 4" key="1">
    <citation type="submission" date="2023-07" db="EMBL/GenBank/DDBJ databases">
        <authorList>
            <person name="Girao M."/>
            <person name="Carvalho M.F."/>
        </authorList>
    </citation>
    <scope>NUCLEOTIDE SEQUENCE [LARGE SCALE GENOMIC DNA]</scope>
    <source>
        <strain evidence="3 4">YIM65754</strain>
    </source>
</reference>
<dbReference type="PANTHER" id="PTHR48081:SF8">
    <property type="entry name" value="ALPHA_BETA HYDROLASE FOLD-3 DOMAIN-CONTAINING PROTEIN-RELATED"/>
    <property type="match status" value="1"/>
</dbReference>
<evidence type="ECO:0000259" key="2">
    <source>
        <dbReference type="Pfam" id="PF07859"/>
    </source>
</evidence>
<sequence length="293" mass="31984">MRSLASFHPDLRVAALVAPRRAVTPRTLPVLRRLTKAIRGRDADVHVLEPGVAVRYFRPRTPVGDEPRPALLWIHGGGYVFGRAVQDDALCQRFADRLGAVVASVDYRLAPEFSYPIPVEDCFQAYRWLVHRPEVDPSKVVIGGASAGGGLAAALAFAIRGSDLTKPAFQLLVYPMLDDRTVSGPDHMRLWDEDCNRFGWASFLGDADASIAAPGRRTDLAGLPPAWIGVGSNDLFAREDREYADRLVEAGVPCEFHSVSGAFHGFDLVSSRSGVAREFFDEQCAAVSKILKA</sequence>
<dbReference type="Proteomes" id="UP001336020">
    <property type="component" value="Unassembled WGS sequence"/>
</dbReference>
<dbReference type="GO" id="GO:0016787">
    <property type="term" value="F:hydrolase activity"/>
    <property type="evidence" value="ECO:0007669"/>
    <property type="project" value="UniProtKB-KW"/>
</dbReference>
<dbReference type="SUPFAM" id="SSF53474">
    <property type="entry name" value="alpha/beta-Hydrolases"/>
    <property type="match status" value="1"/>
</dbReference>
<evidence type="ECO:0000256" key="1">
    <source>
        <dbReference type="ARBA" id="ARBA00022801"/>
    </source>
</evidence>
<dbReference type="PANTHER" id="PTHR48081">
    <property type="entry name" value="AB HYDROLASE SUPERFAMILY PROTEIN C4A8.06C"/>
    <property type="match status" value="1"/>
</dbReference>
<dbReference type="EMBL" id="JAUTXY010000002">
    <property type="protein sequence ID" value="MEE2056840.1"/>
    <property type="molecule type" value="Genomic_DNA"/>
</dbReference>
<keyword evidence="4" id="KW-1185">Reference proteome</keyword>
<name>A0ABU7L5K2_9NOCA</name>
<gene>
    <name evidence="3" type="ORF">Q7514_04785</name>
</gene>
<keyword evidence="1 3" id="KW-0378">Hydrolase</keyword>
<comment type="caution">
    <text evidence="3">The sequence shown here is derived from an EMBL/GenBank/DDBJ whole genome shotgun (WGS) entry which is preliminary data.</text>
</comment>
<dbReference type="InterPro" id="IPR050300">
    <property type="entry name" value="GDXG_lipolytic_enzyme"/>
</dbReference>
<dbReference type="Pfam" id="PF07859">
    <property type="entry name" value="Abhydrolase_3"/>
    <property type="match status" value="1"/>
</dbReference>
<evidence type="ECO:0000313" key="3">
    <source>
        <dbReference type="EMBL" id="MEE2056840.1"/>
    </source>
</evidence>
<dbReference type="RefSeq" id="WP_330132117.1">
    <property type="nucleotide sequence ID" value="NZ_JAUTXY010000002.1"/>
</dbReference>
<evidence type="ECO:0000313" key="4">
    <source>
        <dbReference type="Proteomes" id="UP001336020"/>
    </source>
</evidence>
<organism evidence="3 4">
    <name type="scientific">Rhodococcus artemisiae</name>
    <dbReference type="NCBI Taxonomy" id="714159"/>
    <lineage>
        <taxon>Bacteria</taxon>
        <taxon>Bacillati</taxon>
        <taxon>Actinomycetota</taxon>
        <taxon>Actinomycetes</taxon>
        <taxon>Mycobacteriales</taxon>
        <taxon>Nocardiaceae</taxon>
        <taxon>Rhodococcus</taxon>
    </lineage>
</organism>